<sequence>MEIKTTTNFKENKFRVEAGDKFVEGDLIIPFGSKSYFEELQKNYDLEIKGQSQMTGKKAISRKNDIKLNVAKKMINSWSKDAKINEETVYKDTDLVVMDNSQLKSLIYEFAEGILKANGFIKADYDYKTEIEKLFLDAEVDANDHRQEIDDIVAILEAGRDAKN</sequence>
<evidence type="ECO:0000313" key="1">
    <source>
        <dbReference type="EMBL" id="TDX44326.1"/>
    </source>
</evidence>
<keyword evidence="2" id="KW-1185">Reference proteome</keyword>
<proteinExistence type="predicted"/>
<dbReference type="Proteomes" id="UP000295832">
    <property type="component" value="Unassembled WGS sequence"/>
</dbReference>
<dbReference type="EMBL" id="SOEG01000057">
    <property type="protein sequence ID" value="TDX44326.1"/>
    <property type="molecule type" value="Genomic_DNA"/>
</dbReference>
<evidence type="ECO:0000313" key="2">
    <source>
        <dbReference type="Proteomes" id="UP000295832"/>
    </source>
</evidence>
<reference evidence="1 2" key="1">
    <citation type="submission" date="2019-03" db="EMBL/GenBank/DDBJ databases">
        <title>Subsurface microbial communities from deep shales in Ohio and West Virginia, USA.</title>
        <authorList>
            <person name="Wrighton K."/>
        </authorList>
    </citation>
    <scope>NUCLEOTIDE SEQUENCE [LARGE SCALE GENOMIC DNA]</scope>
    <source>
        <strain evidence="1 2">MSL 6dP</strain>
    </source>
</reference>
<gene>
    <name evidence="1" type="ORF">C7959_15713</name>
</gene>
<organism evidence="1 2">
    <name type="scientific">Orenia marismortui</name>
    <dbReference type="NCBI Taxonomy" id="46469"/>
    <lineage>
        <taxon>Bacteria</taxon>
        <taxon>Bacillati</taxon>
        <taxon>Bacillota</taxon>
        <taxon>Clostridia</taxon>
        <taxon>Halanaerobiales</taxon>
        <taxon>Halobacteroidaceae</taxon>
        <taxon>Orenia</taxon>
    </lineage>
</organism>
<accession>A0A4R8GFG7</accession>
<name>A0A4R8GFG7_9FIRM</name>
<dbReference type="RefSeq" id="WP_134119180.1">
    <property type="nucleotide sequence ID" value="NZ_SOEG01000057.1"/>
</dbReference>
<protein>
    <submittedName>
        <fullName evidence="1">Uncharacterized protein</fullName>
    </submittedName>
</protein>
<comment type="caution">
    <text evidence="1">The sequence shown here is derived from an EMBL/GenBank/DDBJ whole genome shotgun (WGS) entry which is preliminary data.</text>
</comment>
<dbReference type="AlphaFoldDB" id="A0A4R8GFG7"/>